<reference evidence="2" key="1">
    <citation type="journal article" date="2020" name="bioRxiv">
        <title>Whole genome comparisons of ergot fungi reveals the divergence and evolution of species within the genus Claviceps are the result of varying mechanisms driving genome evolution and host range expansion.</title>
        <authorList>
            <person name="Wyka S.A."/>
            <person name="Mondo S.J."/>
            <person name="Liu M."/>
            <person name="Dettman J."/>
            <person name="Nalam V."/>
            <person name="Broders K.D."/>
        </authorList>
    </citation>
    <scope>NUCLEOTIDE SEQUENCE</scope>
    <source>
        <strain evidence="2">CCC 1102</strain>
    </source>
</reference>
<evidence type="ECO:0000256" key="1">
    <source>
        <dbReference type="SAM" id="MobiDB-lite"/>
    </source>
</evidence>
<dbReference type="AlphaFoldDB" id="A0A9P7SKX0"/>
<comment type="caution">
    <text evidence="2">The sequence shown here is derived from an EMBL/GenBank/DDBJ whole genome shotgun (WGS) entry which is preliminary data.</text>
</comment>
<protein>
    <submittedName>
        <fullName evidence="2">Uncharacterized protein</fullName>
    </submittedName>
</protein>
<accession>A0A9P7SKX0</accession>
<dbReference type="Proteomes" id="UP000784919">
    <property type="component" value="Unassembled WGS sequence"/>
</dbReference>
<sequence length="312" mass="35021">MNTPWKPDTTAKVSEAQRMIFYNDVKRRQEKLLKLVDRVLQYSPTPTEREAFEEDSMMADLVLFPLMGDEVQHAGNWTEEGEVDRYENAGEDSGAEGGGGMHIQDCPERDAIAVAIYQRIDMPADDRTEYSLPWKDTFPGKLEMFLNHLDEHRCHRIVATAQIAASEDPGRQAEDPDGRRAFINLEFVSFLQLQIKHANEVISNPHLRSDISSGRRTRHNAFMARTAFRGGRGSGSPLVEGFTPDQMPVDEPRHERPLGPFQLWAPSLVWGPQTLPADSARAEPSILVEVETPTEISAAEGSEDPGEQDEIL</sequence>
<evidence type="ECO:0000313" key="3">
    <source>
        <dbReference type="Proteomes" id="UP000784919"/>
    </source>
</evidence>
<name>A0A9P7SKX0_9HYPO</name>
<evidence type="ECO:0000313" key="2">
    <source>
        <dbReference type="EMBL" id="KAG5956691.1"/>
    </source>
</evidence>
<feature type="compositionally biased region" description="Acidic residues" evidence="1">
    <location>
        <begin position="301"/>
        <end position="312"/>
    </location>
</feature>
<gene>
    <name evidence="2" type="ORF">E4U56_006437</name>
</gene>
<dbReference type="OrthoDB" id="4952234at2759"/>
<dbReference type="EMBL" id="SRPS01000515">
    <property type="protein sequence ID" value="KAG5956691.1"/>
    <property type="molecule type" value="Genomic_DNA"/>
</dbReference>
<feature type="region of interest" description="Disordered" evidence="1">
    <location>
        <begin position="293"/>
        <end position="312"/>
    </location>
</feature>
<organism evidence="2 3">
    <name type="scientific">Claviceps arundinis</name>
    <dbReference type="NCBI Taxonomy" id="1623583"/>
    <lineage>
        <taxon>Eukaryota</taxon>
        <taxon>Fungi</taxon>
        <taxon>Dikarya</taxon>
        <taxon>Ascomycota</taxon>
        <taxon>Pezizomycotina</taxon>
        <taxon>Sordariomycetes</taxon>
        <taxon>Hypocreomycetidae</taxon>
        <taxon>Hypocreales</taxon>
        <taxon>Clavicipitaceae</taxon>
        <taxon>Claviceps</taxon>
    </lineage>
</organism>
<proteinExistence type="predicted"/>